<gene>
    <name evidence="11" type="primary">hisH</name>
    <name evidence="11" type="ORF">ACFOOI_20095</name>
</gene>
<evidence type="ECO:0000256" key="2">
    <source>
        <dbReference type="ARBA" id="ARBA00011152"/>
    </source>
</evidence>
<keyword evidence="5" id="KW-0315">Glutamine amidotransferase</keyword>
<dbReference type="SUPFAM" id="SSF52317">
    <property type="entry name" value="Class I glutamine amidotransferase-like"/>
    <property type="match status" value="1"/>
</dbReference>
<dbReference type="InterPro" id="IPR010139">
    <property type="entry name" value="Imidazole-glycPsynth_HisH"/>
</dbReference>
<protein>
    <submittedName>
        <fullName evidence="11">Imidazole glycerol phosphate synthase subunit HisH</fullName>
        <ecNumber evidence="11">4.3.2.10</ecNumber>
    </submittedName>
</protein>
<comment type="pathway">
    <text evidence="1">Amino-acid biosynthesis; L-histidine biosynthesis; L-histidine from 5-phospho-alpha-D-ribose 1-diphosphate: step 5/9.</text>
</comment>
<keyword evidence="3" id="KW-0028">Amino-acid biosynthesis</keyword>
<evidence type="ECO:0000256" key="5">
    <source>
        <dbReference type="ARBA" id="ARBA00022962"/>
    </source>
</evidence>
<dbReference type="Gene3D" id="3.40.50.880">
    <property type="match status" value="1"/>
</dbReference>
<evidence type="ECO:0000256" key="1">
    <source>
        <dbReference type="ARBA" id="ARBA00005091"/>
    </source>
</evidence>
<dbReference type="PIRSF" id="PIRSF000495">
    <property type="entry name" value="Amidotransf_hisH"/>
    <property type="match status" value="1"/>
</dbReference>
<keyword evidence="4" id="KW-0378">Hydrolase</keyword>
<dbReference type="InterPro" id="IPR017926">
    <property type="entry name" value="GATASE"/>
</dbReference>
<evidence type="ECO:0000256" key="9">
    <source>
        <dbReference type="ARBA" id="ARBA00049534"/>
    </source>
</evidence>
<dbReference type="Pfam" id="PF00117">
    <property type="entry name" value="GATase"/>
    <property type="match status" value="1"/>
</dbReference>
<name>A0ABV7Z3Y3_9BACT</name>
<dbReference type="CDD" id="cd01748">
    <property type="entry name" value="GATase1_IGP_Synthase"/>
    <property type="match status" value="1"/>
</dbReference>
<dbReference type="RefSeq" id="WP_379839882.1">
    <property type="nucleotide sequence ID" value="NZ_JBHRYQ010000001.1"/>
</dbReference>
<sequence>MTKEILKPQVSIIKYNAGNIMSVIYALERIGATYELTDDPQKLENAEKIIFPGVGEAGSAMKSLKESGLDKLIPHLKQPFLGTCVGMQLLCAHSEESDTDCLGIFDIPIIKFPKKAGFKIPQTGWNSITNLKTPLCEHVNEEAYVYYNHGYYAPLCDFTVAQTDYVLPYSAILQKDNFYACQFHSEISGMVGQQIFQNFLAL</sequence>
<dbReference type="InterPro" id="IPR029062">
    <property type="entry name" value="Class_I_gatase-like"/>
</dbReference>
<keyword evidence="6" id="KW-0368">Histidine biosynthesis</keyword>
<organism evidence="11 12">
    <name type="scientific">Lacihabitans lacunae</name>
    <dbReference type="NCBI Taxonomy" id="1028214"/>
    <lineage>
        <taxon>Bacteria</taxon>
        <taxon>Pseudomonadati</taxon>
        <taxon>Bacteroidota</taxon>
        <taxon>Cytophagia</taxon>
        <taxon>Cytophagales</taxon>
        <taxon>Leadbetterellaceae</taxon>
        <taxon>Lacihabitans</taxon>
    </lineage>
</organism>
<comment type="subunit">
    <text evidence="2">Heterodimer of HisH and HisF.</text>
</comment>
<dbReference type="EC" id="4.3.2.10" evidence="11"/>
<comment type="catalytic activity">
    <reaction evidence="9">
        <text>L-glutamine + H2O = L-glutamate + NH4(+)</text>
        <dbReference type="Rhea" id="RHEA:15889"/>
        <dbReference type="ChEBI" id="CHEBI:15377"/>
        <dbReference type="ChEBI" id="CHEBI:28938"/>
        <dbReference type="ChEBI" id="CHEBI:29985"/>
        <dbReference type="ChEBI" id="CHEBI:58359"/>
        <dbReference type="EC" id="3.5.1.2"/>
    </reaction>
</comment>
<dbReference type="PROSITE" id="PS51273">
    <property type="entry name" value="GATASE_TYPE_1"/>
    <property type="match status" value="1"/>
</dbReference>
<evidence type="ECO:0000256" key="8">
    <source>
        <dbReference type="ARBA" id="ARBA00047838"/>
    </source>
</evidence>
<dbReference type="EMBL" id="JBHRYQ010000001">
    <property type="protein sequence ID" value="MFC3812976.1"/>
    <property type="molecule type" value="Genomic_DNA"/>
</dbReference>
<reference evidence="12" key="1">
    <citation type="journal article" date="2019" name="Int. J. Syst. Evol. Microbiol.">
        <title>The Global Catalogue of Microorganisms (GCM) 10K type strain sequencing project: providing services to taxonomists for standard genome sequencing and annotation.</title>
        <authorList>
            <consortium name="The Broad Institute Genomics Platform"/>
            <consortium name="The Broad Institute Genome Sequencing Center for Infectious Disease"/>
            <person name="Wu L."/>
            <person name="Ma J."/>
        </authorList>
    </citation>
    <scope>NUCLEOTIDE SEQUENCE [LARGE SCALE GENOMIC DNA]</scope>
    <source>
        <strain evidence="12">CECT 7956</strain>
    </source>
</reference>
<feature type="domain" description="Glutamine amidotransferase" evidence="10">
    <location>
        <begin position="22"/>
        <end position="200"/>
    </location>
</feature>
<dbReference type="PANTHER" id="PTHR42701">
    <property type="entry name" value="IMIDAZOLE GLYCEROL PHOSPHATE SYNTHASE SUBUNIT HISH"/>
    <property type="match status" value="1"/>
</dbReference>
<dbReference type="NCBIfam" id="TIGR01855">
    <property type="entry name" value="IMP_synth_hisH"/>
    <property type="match status" value="1"/>
</dbReference>
<evidence type="ECO:0000259" key="10">
    <source>
        <dbReference type="Pfam" id="PF00117"/>
    </source>
</evidence>
<evidence type="ECO:0000256" key="6">
    <source>
        <dbReference type="ARBA" id="ARBA00023102"/>
    </source>
</evidence>
<accession>A0ABV7Z3Y3</accession>
<dbReference type="Proteomes" id="UP001595616">
    <property type="component" value="Unassembled WGS sequence"/>
</dbReference>
<keyword evidence="12" id="KW-1185">Reference proteome</keyword>
<dbReference type="PANTHER" id="PTHR42701:SF1">
    <property type="entry name" value="IMIDAZOLE GLYCEROL PHOSPHATE SYNTHASE SUBUNIT HISH"/>
    <property type="match status" value="1"/>
</dbReference>
<comment type="caution">
    <text evidence="11">The sequence shown here is derived from an EMBL/GenBank/DDBJ whole genome shotgun (WGS) entry which is preliminary data.</text>
</comment>
<evidence type="ECO:0000256" key="4">
    <source>
        <dbReference type="ARBA" id="ARBA00022801"/>
    </source>
</evidence>
<evidence type="ECO:0000313" key="11">
    <source>
        <dbReference type="EMBL" id="MFC3812976.1"/>
    </source>
</evidence>
<proteinExistence type="predicted"/>
<keyword evidence="7 11" id="KW-0456">Lyase</keyword>
<evidence type="ECO:0000256" key="7">
    <source>
        <dbReference type="ARBA" id="ARBA00023239"/>
    </source>
</evidence>
<comment type="catalytic activity">
    <reaction evidence="8">
        <text>5-[(5-phospho-1-deoxy-D-ribulos-1-ylimino)methylamino]-1-(5-phospho-beta-D-ribosyl)imidazole-4-carboxamide + L-glutamine = D-erythro-1-(imidazol-4-yl)glycerol 3-phosphate + 5-amino-1-(5-phospho-beta-D-ribosyl)imidazole-4-carboxamide + L-glutamate + H(+)</text>
        <dbReference type="Rhea" id="RHEA:24793"/>
        <dbReference type="ChEBI" id="CHEBI:15378"/>
        <dbReference type="ChEBI" id="CHEBI:29985"/>
        <dbReference type="ChEBI" id="CHEBI:58278"/>
        <dbReference type="ChEBI" id="CHEBI:58359"/>
        <dbReference type="ChEBI" id="CHEBI:58475"/>
        <dbReference type="ChEBI" id="CHEBI:58525"/>
        <dbReference type="EC" id="4.3.2.10"/>
    </reaction>
</comment>
<evidence type="ECO:0000313" key="12">
    <source>
        <dbReference type="Proteomes" id="UP001595616"/>
    </source>
</evidence>
<evidence type="ECO:0000256" key="3">
    <source>
        <dbReference type="ARBA" id="ARBA00022605"/>
    </source>
</evidence>
<dbReference type="GO" id="GO:0016829">
    <property type="term" value="F:lyase activity"/>
    <property type="evidence" value="ECO:0007669"/>
    <property type="project" value="UniProtKB-KW"/>
</dbReference>